<evidence type="ECO:0000313" key="2">
    <source>
        <dbReference type="EMBL" id="MCS5489240.1"/>
    </source>
</evidence>
<keyword evidence="1" id="KW-1133">Transmembrane helix</keyword>
<feature type="transmembrane region" description="Helical" evidence="1">
    <location>
        <begin position="87"/>
        <end position="108"/>
    </location>
</feature>
<proteinExistence type="predicted"/>
<evidence type="ECO:0000256" key="1">
    <source>
        <dbReference type="SAM" id="Phobius"/>
    </source>
</evidence>
<gene>
    <name evidence="2" type="ORF">NY014_02295</name>
</gene>
<dbReference type="Gene3D" id="1.25.40.10">
    <property type="entry name" value="Tetratricopeptide repeat domain"/>
    <property type="match status" value="1"/>
</dbReference>
<sequence length="255" mass="29151">MKTNIDLNVLEDYLDKKLTPEKQLEVENALAKDGDLNLELKTLEKSRNAIQLAEWKKVIASSQSDFLEYRKTHSLNTDGNKSSIGTWFLRIAASFIVVLVGLGSFLVLSTTPENLEKNFLSYQVPVMRGEGESTLSQLKEAYSKNDFQLVIELGSNQQNLDKEGLFLVAMSNLELGNGMEAASELLELQNKNQQDEVSFLDDEIDYYLVKAYILQGDYSKAKNQVDKIRSTPNHKYRRNVDRWDAFKIQILDWKN</sequence>
<evidence type="ECO:0000313" key="3">
    <source>
        <dbReference type="Proteomes" id="UP001206788"/>
    </source>
</evidence>
<dbReference type="RefSeq" id="WP_259412917.1">
    <property type="nucleotide sequence ID" value="NZ_JANWGH010000001.1"/>
</dbReference>
<protein>
    <recommendedName>
        <fullName evidence="4">Tetratricopeptide repeat-containing protein</fullName>
    </recommendedName>
</protein>
<dbReference type="EMBL" id="JANWGH010000001">
    <property type="protein sequence ID" value="MCS5489240.1"/>
    <property type="molecule type" value="Genomic_DNA"/>
</dbReference>
<reference evidence="2 3" key="1">
    <citation type="submission" date="2022-08" db="EMBL/GenBank/DDBJ databases">
        <title>Algoriphagus sp. CAU 1643 isolated from mud.</title>
        <authorList>
            <person name="Kim W."/>
        </authorList>
    </citation>
    <scope>NUCLEOTIDE SEQUENCE [LARGE SCALE GENOMIC DNA]</scope>
    <source>
        <strain evidence="2 3">CAU 1643</strain>
    </source>
</reference>
<organism evidence="2 3">
    <name type="scientific">Algoriphagus limi</name>
    <dbReference type="NCBI Taxonomy" id="2975273"/>
    <lineage>
        <taxon>Bacteria</taxon>
        <taxon>Pseudomonadati</taxon>
        <taxon>Bacteroidota</taxon>
        <taxon>Cytophagia</taxon>
        <taxon>Cytophagales</taxon>
        <taxon>Cyclobacteriaceae</taxon>
        <taxon>Algoriphagus</taxon>
    </lineage>
</organism>
<keyword evidence="3" id="KW-1185">Reference proteome</keyword>
<dbReference type="Proteomes" id="UP001206788">
    <property type="component" value="Unassembled WGS sequence"/>
</dbReference>
<dbReference type="InterPro" id="IPR011990">
    <property type="entry name" value="TPR-like_helical_dom_sf"/>
</dbReference>
<keyword evidence="1" id="KW-0472">Membrane</keyword>
<accession>A0ABT2G1V1</accession>
<evidence type="ECO:0008006" key="4">
    <source>
        <dbReference type="Google" id="ProtNLM"/>
    </source>
</evidence>
<name>A0ABT2G1V1_9BACT</name>
<comment type="caution">
    <text evidence="2">The sequence shown here is derived from an EMBL/GenBank/DDBJ whole genome shotgun (WGS) entry which is preliminary data.</text>
</comment>
<keyword evidence="1" id="KW-0812">Transmembrane</keyword>